<dbReference type="PANTHER" id="PTHR30469">
    <property type="entry name" value="MULTIDRUG RESISTANCE PROTEIN MDTA"/>
    <property type="match status" value="1"/>
</dbReference>
<protein>
    <recommendedName>
        <fullName evidence="1">CzcB-like barrel-sandwich hybrid domain-containing protein</fullName>
    </recommendedName>
</protein>
<feature type="domain" description="CzcB-like barrel-sandwich hybrid" evidence="1">
    <location>
        <begin position="37"/>
        <end position="207"/>
    </location>
</feature>
<dbReference type="Gene3D" id="2.40.30.170">
    <property type="match status" value="1"/>
</dbReference>
<dbReference type="Pfam" id="PF25973">
    <property type="entry name" value="BSH_CzcB"/>
    <property type="match status" value="1"/>
</dbReference>
<dbReference type="GO" id="GO:0015562">
    <property type="term" value="F:efflux transmembrane transporter activity"/>
    <property type="evidence" value="ECO:0007669"/>
    <property type="project" value="TreeGrafter"/>
</dbReference>
<dbReference type="GO" id="GO:1990281">
    <property type="term" value="C:efflux pump complex"/>
    <property type="evidence" value="ECO:0007669"/>
    <property type="project" value="TreeGrafter"/>
</dbReference>
<name>A0A644XM12_9ZZZZ</name>
<organism evidence="2">
    <name type="scientific">bioreactor metagenome</name>
    <dbReference type="NCBI Taxonomy" id="1076179"/>
    <lineage>
        <taxon>unclassified sequences</taxon>
        <taxon>metagenomes</taxon>
        <taxon>ecological metagenomes</taxon>
    </lineage>
</organism>
<dbReference type="PROSITE" id="PS51257">
    <property type="entry name" value="PROKAR_LIPOPROTEIN"/>
    <property type="match status" value="1"/>
</dbReference>
<dbReference type="InterPro" id="IPR058647">
    <property type="entry name" value="BSH_CzcB-like"/>
</dbReference>
<reference evidence="2" key="1">
    <citation type="submission" date="2019-08" db="EMBL/GenBank/DDBJ databases">
        <authorList>
            <person name="Kucharzyk K."/>
            <person name="Murdoch R.W."/>
            <person name="Higgins S."/>
            <person name="Loffler F."/>
        </authorList>
    </citation>
    <scope>NUCLEOTIDE SEQUENCE</scope>
</reference>
<gene>
    <name evidence="2" type="ORF">SDC9_61651</name>
</gene>
<proteinExistence type="predicted"/>
<dbReference type="SUPFAM" id="SSF111369">
    <property type="entry name" value="HlyD-like secretion proteins"/>
    <property type="match status" value="1"/>
</dbReference>
<evidence type="ECO:0000313" key="2">
    <source>
        <dbReference type="EMBL" id="MPM15283.1"/>
    </source>
</evidence>
<comment type="caution">
    <text evidence="2">The sequence shown here is derived from an EMBL/GenBank/DDBJ whole genome shotgun (WGS) entry which is preliminary data.</text>
</comment>
<evidence type="ECO:0000259" key="1">
    <source>
        <dbReference type="Pfam" id="PF25973"/>
    </source>
</evidence>
<dbReference type="EMBL" id="VSSQ01002418">
    <property type="protein sequence ID" value="MPM15283.1"/>
    <property type="molecule type" value="Genomic_DNA"/>
</dbReference>
<dbReference type="AlphaFoldDB" id="A0A644XM12"/>
<dbReference type="Gene3D" id="2.40.50.100">
    <property type="match status" value="1"/>
</dbReference>
<sequence>MKRTFIYLIIIASLAASCGNSKEFDATGNFESTEIIVSSEAVGKLITLNVNEGDLVKQDSVIGYVDSTQLFFQKERIIKSIDAVGAKMSDIPLQTASIKQQIKNLEIERHRAENLVSKNVGNQKQLDEINYQIEVLNKQLAAGVNTMSKANISISKERESLLSQIEVLNDQLSKTKIKSPISGTIITKYIQAGELLTIGKPIFKIADINEMILRVYLSADVMTKVKIGQNVKVFVDFGDERKEYVGVISWISPKAEFTPKTIQTKDERENLVYAAKVIVKNDGFIKIGMFGEIQI</sequence>
<accession>A0A644XM12</accession>